<evidence type="ECO:0000256" key="14">
    <source>
        <dbReference type="PIRSR" id="PIRSR605478-5"/>
    </source>
</evidence>
<dbReference type="SUPFAM" id="SSF48452">
    <property type="entry name" value="TPR-like"/>
    <property type="match status" value="2"/>
</dbReference>
<dbReference type="FunFam" id="3.40.50.970:FF:000004">
    <property type="entry name" value="Transketolase"/>
    <property type="match status" value="1"/>
</dbReference>
<dbReference type="Pfam" id="PF13374">
    <property type="entry name" value="TPR_10"/>
    <property type="match status" value="1"/>
</dbReference>
<comment type="caution">
    <text evidence="18">The sequence shown here is derived from an EMBL/GenBank/DDBJ whole genome shotgun (WGS) entry which is preliminary data.</text>
</comment>
<name>A0AA36JJQ4_9DINO</name>
<dbReference type="Pfam" id="PF13424">
    <property type="entry name" value="TPR_12"/>
    <property type="match status" value="3"/>
</dbReference>
<evidence type="ECO:0000256" key="7">
    <source>
        <dbReference type="ARBA" id="ARBA00022842"/>
    </source>
</evidence>
<dbReference type="PANTHER" id="PTHR43522">
    <property type="entry name" value="TRANSKETOLASE"/>
    <property type="match status" value="1"/>
</dbReference>
<evidence type="ECO:0000256" key="1">
    <source>
        <dbReference type="ARBA" id="ARBA00001941"/>
    </source>
</evidence>
<evidence type="ECO:0000256" key="16">
    <source>
        <dbReference type="SAM" id="MobiDB-lite"/>
    </source>
</evidence>
<evidence type="ECO:0000256" key="10">
    <source>
        <dbReference type="PIRSR" id="PIRSR605478-1"/>
    </source>
</evidence>
<dbReference type="CDD" id="cd02012">
    <property type="entry name" value="TPP_TK"/>
    <property type="match status" value="1"/>
</dbReference>
<feature type="binding site" evidence="11">
    <location>
        <position position="499"/>
    </location>
    <ligand>
        <name>substrate</name>
    </ligand>
</feature>
<dbReference type="GO" id="GO:0006098">
    <property type="term" value="P:pentose-phosphate shunt"/>
    <property type="evidence" value="ECO:0007669"/>
    <property type="project" value="TreeGrafter"/>
</dbReference>
<feature type="binding site" evidence="11">
    <location>
        <position position="961"/>
    </location>
    <ligand>
        <name>substrate</name>
    </ligand>
</feature>
<dbReference type="EMBL" id="CAUJNA010003650">
    <property type="protein sequence ID" value="CAJ1406934.1"/>
    <property type="molecule type" value="Genomic_DNA"/>
</dbReference>
<dbReference type="InterPro" id="IPR005474">
    <property type="entry name" value="Transketolase_N"/>
</dbReference>
<dbReference type="CDD" id="cd07033">
    <property type="entry name" value="TPP_PYR_DXS_TK_like"/>
    <property type="match status" value="1"/>
</dbReference>
<dbReference type="PROSITE" id="PS50005">
    <property type="entry name" value="TPR"/>
    <property type="match status" value="1"/>
</dbReference>
<dbReference type="InterPro" id="IPR033247">
    <property type="entry name" value="Transketolase_fam"/>
</dbReference>
<dbReference type="InterPro" id="IPR005478">
    <property type="entry name" value="Transketolase_bac-like"/>
</dbReference>
<evidence type="ECO:0000256" key="5">
    <source>
        <dbReference type="ARBA" id="ARBA00022679"/>
    </source>
</evidence>
<dbReference type="Gene3D" id="3.40.50.920">
    <property type="match status" value="1"/>
</dbReference>
<dbReference type="SUPFAM" id="SSF52518">
    <property type="entry name" value="Thiamin diphosphate-binding fold (THDP-binding)"/>
    <property type="match status" value="2"/>
</dbReference>
<feature type="site" description="Important for catalytic activity" evidence="14">
    <location>
        <position position="499"/>
    </location>
</feature>
<dbReference type="InterPro" id="IPR011990">
    <property type="entry name" value="TPR-like_helical_dom_sf"/>
</dbReference>
<dbReference type="InterPro" id="IPR019734">
    <property type="entry name" value="TPR_rpt"/>
</dbReference>
<feature type="binding site" evidence="13">
    <location>
        <position position="640"/>
    </location>
    <ligand>
        <name>Mg(2+)</name>
        <dbReference type="ChEBI" id="CHEBI:18420"/>
    </ligand>
</feature>
<feature type="binding site" evidence="12">
    <location>
        <position position="641"/>
    </location>
    <ligand>
        <name>thiamine diphosphate</name>
        <dbReference type="ChEBI" id="CHEBI:58937"/>
    </ligand>
</feature>
<evidence type="ECO:0000256" key="15">
    <source>
        <dbReference type="PROSITE-ProRule" id="PRU00339"/>
    </source>
</evidence>
<evidence type="ECO:0000256" key="2">
    <source>
        <dbReference type="ARBA" id="ARBA00007131"/>
    </source>
</evidence>
<keyword evidence="6 13" id="KW-0479">Metal-binding</keyword>
<feature type="binding site" evidence="11">
    <location>
        <position position="746"/>
    </location>
    <ligand>
        <name>substrate</name>
    </ligand>
</feature>
<organism evidence="18 19">
    <name type="scientific">Effrenium voratum</name>
    <dbReference type="NCBI Taxonomy" id="2562239"/>
    <lineage>
        <taxon>Eukaryota</taxon>
        <taxon>Sar</taxon>
        <taxon>Alveolata</taxon>
        <taxon>Dinophyceae</taxon>
        <taxon>Suessiales</taxon>
        <taxon>Symbiodiniaceae</taxon>
        <taxon>Effrenium</taxon>
    </lineage>
</organism>
<comment type="similarity">
    <text evidence="2">Belongs to the transketolase family.</text>
</comment>
<proteinExistence type="inferred from homology"/>
<dbReference type="NCBIfam" id="TIGR00232">
    <property type="entry name" value="tktlase_bact"/>
    <property type="match status" value="1"/>
</dbReference>
<dbReference type="Gene3D" id="3.40.50.970">
    <property type="match status" value="2"/>
</dbReference>
<feature type="compositionally biased region" description="Polar residues" evidence="16">
    <location>
        <begin position="26"/>
        <end position="36"/>
    </location>
</feature>
<comment type="cofactor">
    <cofactor evidence="1">
        <name>Co(2+)</name>
        <dbReference type="ChEBI" id="CHEBI:48828"/>
    </cofactor>
</comment>
<comment type="cofactor">
    <cofactor evidence="13">
        <name>Mg(2+)</name>
        <dbReference type="ChEBI" id="CHEBI:18420"/>
    </cofactor>
    <text evidence="13">Binds 1 Mg(2+) ion per subunit. Can also utilize other divalent metal cations, such as Ca(2+), Mn(2+) and Co(2+).</text>
</comment>
<dbReference type="Proteomes" id="UP001178507">
    <property type="component" value="Unassembled WGS sequence"/>
</dbReference>
<dbReference type="Pfam" id="PF22613">
    <property type="entry name" value="Transketolase_C_1"/>
    <property type="match status" value="1"/>
</dbReference>
<keyword evidence="19" id="KW-1185">Reference proteome</keyword>
<dbReference type="SMART" id="SM00861">
    <property type="entry name" value="Transket_pyr"/>
    <property type="match status" value="1"/>
</dbReference>
<dbReference type="SMART" id="SM00028">
    <property type="entry name" value="TPR"/>
    <property type="match status" value="5"/>
</dbReference>
<feature type="binding site" evidence="11">
    <location>
        <position position="1007"/>
    </location>
    <ligand>
        <name>substrate</name>
    </ligand>
</feature>
<feature type="binding site" evidence="11">
    <location>
        <position position="957"/>
    </location>
    <ligand>
        <name>substrate</name>
    </ligand>
</feature>
<feature type="binding site" evidence="12">
    <location>
        <position position="670"/>
    </location>
    <ligand>
        <name>thiamine diphosphate</name>
        <dbReference type="ChEBI" id="CHEBI:58937"/>
    </ligand>
</feature>
<feature type="active site" description="Proton donor" evidence="10">
    <location>
        <position position="900"/>
    </location>
</feature>
<evidence type="ECO:0000256" key="12">
    <source>
        <dbReference type="PIRSR" id="PIRSR605478-3"/>
    </source>
</evidence>
<feature type="binding site" evidence="12">
    <location>
        <begin position="599"/>
        <end position="601"/>
    </location>
    <ligand>
        <name>thiamine diphosphate</name>
        <dbReference type="ChEBI" id="CHEBI:58937"/>
    </ligand>
</feature>
<comment type="catalytic activity">
    <reaction evidence="9">
        <text>D-sedoheptulose 7-phosphate + D-glyceraldehyde 3-phosphate = aldehydo-D-ribose 5-phosphate + D-xylulose 5-phosphate</text>
        <dbReference type="Rhea" id="RHEA:10508"/>
        <dbReference type="ChEBI" id="CHEBI:57483"/>
        <dbReference type="ChEBI" id="CHEBI:57737"/>
        <dbReference type="ChEBI" id="CHEBI:58273"/>
        <dbReference type="ChEBI" id="CHEBI:59776"/>
        <dbReference type="EC" id="2.2.1.1"/>
    </reaction>
</comment>
<dbReference type="GO" id="GO:0005829">
    <property type="term" value="C:cytosol"/>
    <property type="evidence" value="ECO:0007669"/>
    <property type="project" value="TreeGrafter"/>
</dbReference>
<feature type="binding site" evidence="13">
    <location>
        <position position="672"/>
    </location>
    <ligand>
        <name>Mg(2+)</name>
        <dbReference type="ChEBI" id="CHEBI:18420"/>
    </ligand>
</feature>
<dbReference type="Pfam" id="PF02779">
    <property type="entry name" value="Transket_pyr"/>
    <property type="match status" value="1"/>
</dbReference>
<feature type="region of interest" description="Disordered" evidence="16">
    <location>
        <begin position="19"/>
        <end position="64"/>
    </location>
</feature>
<feature type="binding site" evidence="11">
    <location>
        <position position="949"/>
    </location>
    <ligand>
        <name>substrate</name>
    </ligand>
</feature>
<evidence type="ECO:0000313" key="19">
    <source>
        <dbReference type="Proteomes" id="UP001178507"/>
    </source>
</evidence>
<feature type="binding site" evidence="11">
    <location>
        <position position="841"/>
    </location>
    <ligand>
        <name>substrate</name>
    </ligand>
</feature>
<dbReference type="GO" id="GO:0004802">
    <property type="term" value="F:transketolase activity"/>
    <property type="evidence" value="ECO:0007669"/>
    <property type="project" value="UniProtKB-EC"/>
</dbReference>
<evidence type="ECO:0000256" key="9">
    <source>
        <dbReference type="ARBA" id="ARBA00049473"/>
    </source>
</evidence>
<feature type="binding site" evidence="12">
    <location>
        <position position="746"/>
    </location>
    <ligand>
        <name>thiamine diphosphate</name>
        <dbReference type="ChEBI" id="CHEBI:58937"/>
    </ligand>
</feature>
<dbReference type="InterPro" id="IPR009014">
    <property type="entry name" value="Transketo_C/PFOR_II"/>
</dbReference>
<evidence type="ECO:0000256" key="6">
    <source>
        <dbReference type="ARBA" id="ARBA00022723"/>
    </source>
</evidence>
<dbReference type="Gene3D" id="1.25.40.10">
    <property type="entry name" value="Tetratricopeptide repeat domain"/>
    <property type="match status" value="2"/>
</dbReference>
<reference evidence="18" key="1">
    <citation type="submission" date="2023-08" db="EMBL/GenBank/DDBJ databases">
        <authorList>
            <person name="Chen Y."/>
            <person name="Shah S."/>
            <person name="Dougan E. K."/>
            <person name="Thang M."/>
            <person name="Chan C."/>
        </authorList>
    </citation>
    <scope>NUCLEOTIDE SEQUENCE</scope>
</reference>
<feature type="binding site" evidence="12">
    <location>
        <position position="539"/>
    </location>
    <ligand>
        <name>thiamine diphosphate</name>
        <dbReference type="ChEBI" id="CHEBI:58937"/>
    </ligand>
</feature>
<keyword evidence="5" id="KW-0808">Transferase</keyword>
<keyword evidence="8 12" id="KW-0786">Thiamine pyrophosphate</keyword>
<comment type="cofactor">
    <cofactor evidence="12">
        <name>thiamine diphosphate</name>
        <dbReference type="ChEBI" id="CHEBI:58937"/>
    </cofactor>
    <text evidence="12">Binds 1 thiamine pyrophosphate per subunit. During the reaction, the substrate forms a covalent intermediate with the cofactor.</text>
</comment>
<dbReference type="GO" id="GO:0046872">
    <property type="term" value="F:metal ion binding"/>
    <property type="evidence" value="ECO:0007669"/>
    <property type="project" value="UniProtKB-KW"/>
</dbReference>
<dbReference type="FunFam" id="3.40.50.920:FF:000003">
    <property type="entry name" value="Transketolase"/>
    <property type="match status" value="1"/>
</dbReference>
<keyword evidence="7 13" id="KW-0460">Magnesium</keyword>
<feature type="binding site" evidence="13">
    <location>
        <position position="670"/>
    </location>
    <ligand>
        <name>Mg(2+)</name>
        <dbReference type="ChEBI" id="CHEBI:18420"/>
    </ligand>
</feature>
<feature type="binding site" evidence="12">
    <location>
        <position position="925"/>
    </location>
    <ligand>
        <name>thiamine diphosphate</name>
        <dbReference type="ChEBI" id="CHEBI:58937"/>
    </ligand>
</feature>
<comment type="subunit">
    <text evidence="3">Homodimer.</text>
</comment>
<dbReference type="FunFam" id="3.40.50.970:FF:000003">
    <property type="entry name" value="Transketolase"/>
    <property type="match status" value="1"/>
</dbReference>
<feature type="site" description="Important for catalytic activity" evidence="14">
    <location>
        <position position="746"/>
    </location>
</feature>
<evidence type="ECO:0000256" key="8">
    <source>
        <dbReference type="ARBA" id="ARBA00023052"/>
    </source>
</evidence>
<evidence type="ECO:0000259" key="17">
    <source>
        <dbReference type="SMART" id="SM00861"/>
    </source>
</evidence>
<evidence type="ECO:0000256" key="11">
    <source>
        <dbReference type="PIRSR" id="PIRSR605478-2"/>
    </source>
</evidence>
<dbReference type="InterPro" id="IPR005475">
    <property type="entry name" value="Transketolase-like_Pyr-bd"/>
</dbReference>
<dbReference type="EC" id="2.2.1.1" evidence="4"/>
<dbReference type="SUPFAM" id="SSF52922">
    <property type="entry name" value="TK C-terminal domain-like"/>
    <property type="match status" value="1"/>
</dbReference>
<feature type="domain" description="Transketolase-like pyrimidine-binding" evidence="17">
    <location>
        <begin position="838"/>
        <end position="1012"/>
    </location>
</feature>
<dbReference type="InterPro" id="IPR055152">
    <property type="entry name" value="Transketolase-like_C_2"/>
</dbReference>
<feature type="compositionally biased region" description="Basic and acidic residues" evidence="16">
    <location>
        <begin position="41"/>
        <end position="57"/>
    </location>
</feature>
<feature type="binding site" evidence="11">
    <location>
        <position position="868"/>
    </location>
    <ligand>
        <name>substrate</name>
    </ligand>
</feature>
<evidence type="ECO:0000256" key="4">
    <source>
        <dbReference type="ARBA" id="ARBA00013152"/>
    </source>
</evidence>
<dbReference type="InterPro" id="IPR029061">
    <property type="entry name" value="THDP-binding"/>
</dbReference>
<evidence type="ECO:0000256" key="13">
    <source>
        <dbReference type="PIRSR" id="PIRSR605478-4"/>
    </source>
</evidence>
<dbReference type="Pfam" id="PF00456">
    <property type="entry name" value="Transketolase_N"/>
    <property type="match status" value="1"/>
</dbReference>
<evidence type="ECO:0000256" key="3">
    <source>
        <dbReference type="ARBA" id="ARBA00011738"/>
    </source>
</evidence>
<feature type="repeat" description="TPR" evidence="15">
    <location>
        <begin position="108"/>
        <end position="141"/>
    </location>
</feature>
<dbReference type="AlphaFoldDB" id="A0AA36JJQ4"/>
<keyword evidence="15" id="KW-0802">TPR repeat</keyword>
<gene>
    <name evidence="18" type="ORF">EVOR1521_LOCUS28757</name>
</gene>
<evidence type="ECO:0000313" key="18">
    <source>
        <dbReference type="EMBL" id="CAJ1406934.1"/>
    </source>
</evidence>
<protein>
    <recommendedName>
        <fullName evidence="4">transketolase</fullName>
        <ecNumber evidence="4">2.2.1.1</ecNumber>
    </recommendedName>
</protein>
<accession>A0AA36JJQ4</accession>
<dbReference type="PANTHER" id="PTHR43522:SF2">
    <property type="entry name" value="TRANSKETOLASE 1-RELATED"/>
    <property type="match status" value="1"/>
</dbReference>
<sequence length="1182" mass="129602">MGTWTAHFIQRILDARRRNGAGNAKTLPSVTQTGANPGTRGESKETEHGEAMHRRELGTNPTPKTLQSVGRMAAMRNQSGQHYEAVLLAQEAFLGSRKAFGEQAPHTLDALSNLGSVWKAQGEHEEAEKCFRGAFKLRHDKLGPNHPDTLTSLNNLASALDSLGRAAEAGRLYQECLERRCNTLGSSHPDTLTSAGNMALYLRTHGQPAKARELFEQVLVGRRKIFGVRHMDTIISMNNCASVAMDNAEECRRKCDPREETRQQHKAEALLKEAVVAGSNYLGTRHPVTLRAMNNLAGLHKDRGQLDKAKLMYEKAVAGLRAAQGDKHLDTLTCINNLGGVLRSLGEVDDAEECYKEASIGIVEKLGDLHPTSLSTLYNWALTLDELGDSASALPLYLHELDHGPFTGECGSKGSRGRSKRFVFGFRFIQTKKANHRAGLSSHATHAMAEAKMLTIEDLIFGPSKERKSEEKTRKRDELVISCLRSLAMDAVQQANSGHPGTPMAMAPVAYSLWARVLNYDPECPHWMNRDRFVLSMGHASMLLYGLLHVAGVKEVTQDGLLTGKMAVALEDIKSFRQFGSKCPGHPEVGETGVEMTTGPLGQGVATSVGMAIASKWLASNFNKPDLPLFGFDVFALAGDGCMQEGVSGEAASLAGHLKLNNLCWIWDNNQITIEGNTAWAISEDIATRFVAYGWNVLRVGDANDVEALTRAFLSFRREQDRPTLIVVDSHIAWGAPTMQDSFHAHGTPLGEKEVAATKHIYNWPDEKFLVPEEVVGHFRQQMLERGGAKRQHWEQMLATYRVQYPQEGALLQAMLDGQLPQDWDRFCQAFPADAKGLATRQSSSACLNSVAKGLPWLIGGSADLASSCLTTLTKEADFLPPASRWGHFGGRNLHFGIREHAMGSIMNGLALCKLRPFGSTFLVFSDYMRPPIRMAALMEVPSVFVFTHDSIGVGEDGPTHQPVEQLCSLRSIPGLFVFRPCDANECLEMWKAVVPMKDPVAVVLSRQALPTLDREKFASASGLHRGGYVLADSEGMPNLILMATGSEVHLMLQAHEVLAGRGIKVRSVSMPCMELFKTQPQDYIDSVLPRACRARVSLEAGRSDSWGALIGLDGEHVGMISFGASGPGKRVQEEYGFTVDAVVMAAARVMRGTPQEMSSRAQSLLSWKKRRLSSYHRLPSL</sequence>